<evidence type="ECO:0000313" key="2">
    <source>
        <dbReference type="EMBL" id="WEG36211.1"/>
    </source>
</evidence>
<dbReference type="InterPro" id="IPR001387">
    <property type="entry name" value="Cro/C1-type_HTH"/>
</dbReference>
<evidence type="ECO:0000313" key="3">
    <source>
        <dbReference type="Proteomes" id="UP001220478"/>
    </source>
</evidence>
<accession>A0ABY8C691</accession>
<dbReference type="Gene3D" id="1.10.260.40">
    <property type="entry name" value="lambda repressor-like DNA-binding domains"/>
    <property type="match status" value="1"/>
</dbReference>
<dbReference type="SUPFAM" id="SSF47413">
    <property type="entry name" value="lambda repressor-like DNA-binding domains"/>
    <property type="match status" value="1"/>
</dbReference>
<keyword evidence="3" id="KW-1185">Reference proteome</keyword>
<dbReference type="EMBL" id="CP118868">
    <property type="protein sequence ID" value="WEG36211.1"/>
    <property type="molecule type" value="Genomic_DNA"/>
</dbReference>
<dbReference type="CDD" id="cd00093">
    <property type="entry name" value="HTH_XRE"/>
    <property type="match status" value="1"/>
</dbReference>
<sequence length="53" mass="6052">MGVSFSSINRWESGKTKPNMSAMNKIKDFCETQSIDFSALEAEWNARFNLAVY</sequence>
<organism evidence="2 3">
    <name type="scientific">Amygdalobacter indicium</name>
    <dbReference type="NCBI Taxonomy" id="3029272"/>
    <lineage>
        <taxon>Bacteria</taxon>
        <taxon>Bacillati</taxon>
        <taxon>Bacillota</taxon>
        <taxon>Clostridia</taxon>
        <taxon>Eubacteriales</taxon>
        <taxon>Oscillospiraceae</taxon>
        <taxon>Amygdalobacter</taxon>
    </lineage>
</organism>
<dbReference type="Pfam" id="PF01381">
    <property type="entry name" value="HTH_3"/>
    <property type="match status" value="1"/>
</dbReference>
<protein>
    <submittedName>
        <fullName evidence="2">Helix-turn-helix transcriptional regulator</fullName>
    </submittedName>
</protein>
<dbReference type="PROSITE" id="PS50943">
    <property type="entry name" value="HTH_CROC1"/>
    <property type="match status" value="1"/>
</dbReference>
<gene>
    <name evidence="2" type="ORF">PYS61_03305</name>
</gene>
<dbReference type="Proteomes" id="UP001220478">
    <property type="component" value="Chromosome"/>
</dbReference>
<dbReference type="InterPro" id="IPR010982">
    <property type="entry name" value="Lambda_DNA-bd_dom_sf"/>
</dbReference>
<feature type="domain" description="HTH cro/C1-type" evidence="1">
    <location>
        <begin position="1"/>
        <end position="38"/>
    </location>
</feature>
<reference evidence="2 3" key="1">
    <citation type="submission" date="2023-02" db="EMBL/GenBank/DDBJ databases">
        <title>Novel Oscillospiraceae bacterial genomes.</title>
        <authorList>
            <person name="Srinivasan S."/>
            <person name="Austin M.N."/>
            <person name="Fiedler T.L."/>
            <person name="Strenk S.M."/>
            <person name="Agnew K.J."/>
            <person name="Nagana Gowda G.A."/>
            <person name="Raftery D."/>
            <person name="Beamer M.A."/>
            <person name="Achilles S.L."/>
            <person name="Wiesenfeld H.C."/>
            <person name="Fredricks D.N."/>
            <person name="Hillier S.L."/>
        </authorList>
    </citation>
    <scope>NUCLEOTIDE SEQUENCE [LARGE SCALE GENOMIC DNA]</scope>
    <source>
        <strain evidence="2 3">CHIC02 1186E3-8</strain>
    </source>
</reference>
<evidence type="ECO:0000259" key="1">
    <source>
        <dbReference type="PROSITE" id="PS50943"/>
    </source>
</evidence>
<name>A0ABY8C691_9FIRM</name>
<proteinExistence type="predicted"/>
<dbReference type="RefSeq" id="WP_315572251.1">
    <property type="nucleotide sequence ID" value="NZ_CP118868.1"/>
</dbReference>